<dbReference type="VEuPathDB" id="FungiDB:PAAG_12428"/>
<dbReference type="Proteomes" id="UP000002059">
    <property type="component" value="Partially assembled WGS sequence"/>
</dbReference>
<dbReference type="GeneID" id="26971083"/>
<organism evidence="1 2">
    <name type="scientific">Paracoccidioides lutzii (strain ATCC MYA-826 / Pb01)</name>
    <name type="common">Paracoccidioides brasiliensis</name>
    <dbReference type="NCBI Taxonomy" id="502779"/>
    <lineage>
        <taxon>Eukaryota</taxon>
        <taxon>Fungi</taxon>
        <taxon>Dikarya</taxon>
        <taxon>Ascomycota</taxon>
        <taxon>Pezizomycotina</taxon>
        <taxon>Eurotiomycetes</taxon>
        <taxon>Eurotiomycetidae</taxon>
        <taxon>Onygenales</taxon>
        <taxon>Ajellomycetaceae</taxon>
        <taxon>Paracoccidioides</taxon>
    </lineage>
</organism>
<dbReference type="AlphaFoldDB" id="A0A0A2V3Z7"/>
<name>A0A0A2V3Z7_PARBA</name>
<reference evidence="1 2" key="1">
    <citation type="journal article" date="2011" name="PLoS Genet.">
        <title>Comparative genomic analysis of human fungal pathogens causing paracoccidioidomycosis.</title>
        <authorList>
            <person name="Desjardins C.A."/>
            <person name="Champion M.D."/>
            <person name="Holder J.W."/>
            <person name="Muszewska A."/>
            <person name="Goldberg J."/>
            <person name="Bailao A.M."/>
            <person name="Brigido M.M."/>
            <person name="Ferreira M.E."/>
            <person name="Garcia A.M."/>
            <person name="Grynberg M."/>
            <person name="Gujja S."/>
            <person name="Heiman D.I."/>
            <person name="Henn M.R."/>
            <person name="Kodira C.D."/>
            <person name="Leon-Narvaez H."/>
            <person name="Longo L.V."/>
            <person name="Ma L.J."/>
            <person name="Malavazi I."/>
            <person name="Matsuo A.L."/>
            <person name="Morais F.V."/>
            <person name="Pereira M."/>
            <person name="Rodriguez-Brito S."/>
            <person name="Sakthikumar S."/>
            <person name="Salem-Izacc S.M."/>
            <person name="Sykes S.M."/>
            <person name="Teixeira M.M."/>
            <person name="Vallejo M.C."/>
            <person name="Walter M.E."/>
            <person name="Yandava C."/>
            <person name="Young S."/>
            <person name="Zeng Q."/>
            <person name="Zucker J."/>
            <person name="Felipe M.S."/>
            <person name="Goldman G.H."/>
            <person name="Haas B.J."/>
            <person name="McEwen J.G."/>
            <person name="Nino-Vega G."/>
            <person name="Puccia R."/>
            <person name="San-Blas G."/>
            <person name="Soares C.M."/>
            <person name="Birren B.W."/>
            <person name="Cuomo C.A."/>
        </authorList>
    </citation>
    <scope>NUCLEOTIDE SEQUENCE [LARGE SCALE GENOMIC DNA]</scope>
    <source>
        <strain evidence="2">ATCC MYA-826 / Pb01</strain>
    </source>
</reference>
<dbReference type="RefSeq" id="XP_015702456.1">
    <property type="nucleotide sequence ID" value="XM_015847917.1"/>
</dbReference>
<dbReference type="EMBL" id="KN294017">
    <property type="protein sequence ID" value="KGQ00885.1"/>
    <property type="molecule type" value="Genomic_DNA"/>
</dbReference>
<accession>A0A0A2V3Z7</accession>
<gene>
    <name evidence="1" type="ORF">PAAG_12428</name>
</gene>
<dbReference type="OrthoDB" id="10259236at2759"/>
<keyword evidence="2" id="KW-1185">Reference proteome</keyword>
<dbReference type="KEGG" id="pbl:PAAG_12428"/>
<protein>
    <submittedName>
        <fullName evidence="1">Uncharacterized protein</fullName>
    </submittedName>
</protein>
<evidence type="ECO:0000313" key="2">
    <source>
        <dbReference type="Proteomes" id="UP000002059"/>
    </source>
</evidence>
<evidence type="ECO:0000313" key="1">
    <source>
        <dbReference type="EMBL" id="KGQ00885.1"/>
    </source>
</evidence>
<sequence length="92" mass="10812">MPHHTLVSLATEYQDSQAHKEPLAVQAAKEFRGHTESFFGTLPRLIPWKRRLLGTREKWEDLKPQWVSVNAAAAKLWREEGQLTWRGQLRFF</sequence>
<dbReference type="HOGENOM" id="CLU_2413877_0_0_1"/>
<proteinExistence type="predicted"/>